<gene>
    <name evidence="1" type="ORF">LCGC14_0583800</name>
</gene>
<evidence type="ECO:0000313" key="1">
    <source>
        <dbReference type="EMBL" id="KKN55289.1"/>
    </source>
</evidence>
<sequence length="204" mass="20658">MAGLRIIGVLGVLGGQGGAPGDGSITTDKLADNAVTNVKMADNAIDTLELADDAVTTSKILNLAVNSLKLGNAQVSGIKLDATLSSRIRRTDTLTSDTEGDTAADVIRFTANILGANGANINSPTLIHAWVSDTERGAAVAIGTLAAGTKGTLIVDMLANAAAVFVTDAAGDLEIDVTVAGAATKWLNVSVQSTVESLVKTWNA</sequence>
<accession>A0A0F9RKM5</accession>
<protein>
    <submittedName>
        <fullName evidence="1">Uncharacterized protein</fullName>
    </submittedName>
</protein>
<reference evidence="1" key="1">
    <citation type="journal article" date="2015" name="Nature">
        <title>Complex archaea that bridge the gap between prokaryotes and eukaryotes.</title>
        <authorList>
            <person name="Spang A."/>
            <person name="Saw J.H."/>
            <person name="Jorgensen S.L."/>
            <person name="Zaremba-Niedzwiedzka K."/>
            <person name="Martijn J."/>
            <person name="Lind A.E."/>
            <person name="van Eijk R."/>
            <person name="Schleper C."/>
            <person name="Guy L."/>
            <person name="Ettema T.J."/>
        </authorList>
    </citation>
    <scope>NUCLEOTIDE SEQUENCE</scope>
</reference>
<dbReference type="AlphaFoldDB" id="A0A0F9RKM5"/>
<organism evidence="1">
    <name type="scientific">marine sediment metagenome</name>
    <dbReference type="NCBI Taxonomy" id="412755"/>
    <lineage>
        <taxon>unclassified sequences</taxon>
        <taxon>metagenomes</taxon>
        <taxon>ecological metagenomes</taxon>
    </lineage>
</organism>
<dbReference type="EMBL" id="LAZR01000891">
    <property type="protein sequence ID" value="KKN55289.1"/>
    <property type="molecule type" value="Genomic_DNA"/>
</dbReference>
<name>A0A0F9RKM5_9ZZZZ</name>
<proteinExistence type="predicted"/>
<comment type="caution">
    <text evidence="1">The sequence shown here is derived from an EMBL/GenBank/DDBJ whole genome shotgun (WGS) entry which is preliminary data.</text>
</comment>